<dbReference type="GO" id="GO:0009035">
    <property type="term" value="F:type I site-specific deoxyribonuclease activity"/>
    <property type="evidence" value="ECO:0007669"/>
    <property type="project" value="UniProtKB-EC"/>
</dbReference>
<evidence type="ECO:0000259" key="2">
    <source>
        <dbReference type="PROSITE" id="PS51192"/>
    </source>
</evidence>
<dbReference type="EMBL" id="AMWG01000013">
    <property type="protein sequence ID" value="ELP35370.1"/>
    <property type="molecule type" value="Genomic_DNA"/>
</dbReference>
<dbReference type="PANTHER" id="PTHR47396">
    <property type="entry name" value="TYPE I RESTRICTION ENZYME ECOKI R PROTEIN"/>
    <property type="match status" value="1"/>
</dbReference>
<dbReference type="AlphaFoldDB" id="L7CND8"/>
<proteinExistence type="predicted"/>
<dbReference type="InterPro" id="IPR050742">
    <property type="entry name" value="Helicase_Restrict-Modif_Enz"/>
</dbReference>
<gene>
    <name evidence="4" type="ORF">RBSWK_00712</name>
</gene>
<dbReference type="RefSeq" id="WP_007336035.1">
    <property type="nucleotide sequence ID" value="NZ_AMWG01000013.1"/>
</dbReference>
<dbReference type="InterPro" id="IPR001650">
    <property type="entry name" value="Helicase_C-like"/>
</dbReference>
<dbReference type="Gene3D" id="3.40.50.300">
    <property type="entry name" value="P-loop containing nucleotide triphosphate hydrolases"/>
    <property type="match status" value="2"/>
</dbReference>
<dbReference type="PATRIC" id="fig|993516.3.peg.765"/>
<dbReference type="Pfam" id="PF04313">
    <property type="entry name" value="HSDR_N"/>
    <property type="match status" value="1"/>
</dbReference>
<dbReference type="PROSITE" id="PS51192">
    <property type="entry name" value="HELICASE_ATP_BIND_1"/>
    <property type="match status" value="1"/>
</dbReference>
<accession>L7CND8</accession>
<dbReference type="InterPro" id="IPR007409">
    <property type="entry name" value="Restrct_endonuc_type1_HsdR_N"/>
</dbReference>
<evidence type="ECO:0000313" key="4">
    <source>
        <dbReference type="EMBL" id="ELP35370.1"/>
    </source>
</evidence>
<protein>
    <submittedName>
        <fullName evidence="4">Type III restriction protein res subunit</fullName>
    </submittedName>
</protein>
<dbReference type="Pfam" id="PF04851">
    <property type="entry name" value="ResIII"/>
    <property type="match status" value="1"/>
</dbReference>
<evidence type="ECO:0000313" key="5">
    <source>
        <dbReference type="Proteomes" id="UP000010959"/>
    </source>
</evidence>
<dbReference type="InterPro" id="IPR013670">
    <property type="entry name" value="EcoEI_R_C_dom"/>
</dbReference>
<keyword evidence="1" id="KW-0175">Coiled coil</keyword>
<dbReference type="GO" id="GO:0003677">
    <property type="term" value="F:DNA binding"/>
    <property type="evidence" value="ECO:0007669"/>
    <property type="project" value="UniProtKB-KW"/>
</dbReference>
<dbReference type="SMART" id="SM00490">
    <property type="entry name" value="HELICc"/>
    <property type="match status" value="1"/>
</dbReference>
<dbReference type="InterPro" id="IPR025285">
    <property type="entry name" value="DUF4145"/>
</dbReference>
<dbReference type="InterPro" id="IPR006935">
    <property type="entry name" value="Helicase/UvrB_N"/>
</dbReference>
<evidence type="ECO:0000256" key="1">
    <source>
        <dbReference type="SAM" id="Coils"/>
    </source>
</evidence>
<dbReference type="NCBIfam" id="NF008521">
    <property type="entry name" value="PRK11448.1"/>
    <property type="match status" value="1"/>
</dbReference>
<dbReference type="SUPFAM" id="SSF52540">
    <property type="entry name" value="P-loop containing nucleoside triphosphate hydrolases"/>
    <property type="match status" value="1"/>
</dbReference>
<feature type="domain" description="Helicase C-terminal" evidence="3">
    <location>
        <begin position="707"/>
        <end position="866"/>
    </location>
</feature>
<feature type="coiled-coil region" evidence="1">
    <location>
        <begin position="152"/>
        <end position="239"/>
    </location>
</feature>
<dbReference type="Pfam" id="PF13643">
    <property type="entry name" value="DUF4145"/>
    <property type="match status" value="1"/>
</dbReference>
<organism evidence="4 5">
    <name type="scientific">Rhodopirellula baltica SWK14</name>
    <dbReference type="NCBI Taxonomy" id="993516"/>
    <lineage>
        <taxon>Bacteria</taxon>
        <taxon>Pseudomonadati</taxon>
        <taxon>Planctomycetota</taxon>
        <taxon>Planctomycetia</taxon>
        <taxon>Pirellulales</taxon>
        <taxon>Pirellulaceae</taxon>
        <taxon>Rhodopirellula</taxon>
    </lineage>
</organism>
<dbReference type="GO" id="GO:0009307">
    <property type="term" value="P:DNA restriction-modification system"/>
    <property type="evidence" value="ECO:0007669"/>
    <property type="project" value="UniProtKB-KW"/>
</dbReference>
<dbReference type="Pfam" id="PF00271">
    <property type="entry name" value="Helicase_C"/>
    <property type="match status" value="1"/>
</dbReference>
<dbReference type="GO" id="GO:0005524">
    <property type="term" value="F:ATP binding"/>
    <property type="evidence" value="ECO:0007669"/>
    <property type="project" value="UniProtKB-KW"/>
</dbReference>
<dbReference type="GO" id="GO:0005829">
    <property type="term" value="C:cytosol"/>
    <property type="evidence" value="ECO:0007669"/>
    <property type="project" value="TreeGrafter"/>
</dbReference>
<dbReference type="Pfam" id="PF08463">
    <property type="entry name" value="EcoEI_R_C"/>
    <property type="match status" value="1"/>
</dbReference>
<dbReference type="CDD" id="cd18032">
    <property type="entry name" value="DEXHc_RE_I_III_res"/>
    <property type="match status" value="1"/>
</dbReference>
<sequence length="1138" mass="129799">MGQGDTPKDHPGNFWFLEGYQPVLLAHALRAERYVFDDPNTALVKLRQLAEFFAREVAAELGIASGSQEDFVNVERRLRDSGILNQQLRDVMRTVRQKGNSAAHSLAGERRDALHCLKLVRQLAIWFHKTVRGANNFHAGPFVPPADPGQGDKQLSEELERLRETVEKQQAELDAAKAESKKLGDVVRDRQSAYELAKGNEQAAMELATETEETLQKRIEEYERLLSETAAKNADQSAEAREDIIEASQKAAQEIDLDEFDTRKLIDQQLRDAGWEADTSELRHANGTRPRKGRNMAIAEVPTDDGIADYVLFTGLTPIATVEAKRKRRNARSAIDQAHRYSESFRMSSDYAHAGGPWGKYSVPFVFSTNGTPFHRQLIDQSGIWFRDVRVDTNHPRALTGWYTPEGLLDLLKLDIPAANAKLKTQPRDYLPLRYYQRDAIEAVEKAIAKDQTEILLAMATGTGKTRTAICLLYRLIKAGRFNRILFVVDRRSLGEQAFDAFKDVKLEQNQSFPEIYDVKELGDVKPDRETKLHLCTIQSMVKRVVDQDSNTEPYPVDQYDCIVIDECHRGYTLDRDMSEEELGYRDQLDYVSKYRRVLDHFDAVRIGLTATPALHTTEIFGSPVYQYSYRQAVIDNNLVDHEPPFIIRTELSESGMHWDAGETVKYFDTVTKSIADETTPDEIDIEIDGFNRLAITESFNQVVCDVLAQQIDHTQPGKTLIFCVRDTHADMVVRLLTAAIEQRHGPQPHDTVKKITGDIERTSEAIRRFKNESIPKYVVTVDLLTTGIDVPEITNVVFLRRTKSRILFDQMIGRATRLCKDLFFDGEDKEYFYIYDAVGVYEALQEHTDMKPVVAKPFTKFKKLVELFQNNSDPDARADIRQQLVAKLRRKTPSINKNWLDTFKLLAGDTPEAISDLWARSSDDELQQWLTDHAPLITELDQRKSDGSIIISDHPDALVGIERGYGGNQKPEDYLESFRQFLVEHKTDIPALVLVTTRPRDLTRKDLKELQLQLEQHGFNETAIKSAVKDTTNQDIAASILGFVRHAMLNEPLLPYEERVDEAMRTILTSQKWQPQQRKWLERIGKQIKENVVIDRDLFEVGAFQDHGGFVKIDKVFDGRLNEVMQSIITSIWQTAT</sequence>
<reference evidence="4 5" key="1">
    <citation type="journal article" date="2013" name="Mar. Genomics">
        <title>Expression of sulfatases in Rhodopirellula baltica and the diversity of sulfatases in the genus Rhodopirellula.</title>
        <authorList>
            <person name="Wegner C.E."/>
            <person name="Richter-Heitmann T."/>
            <person name="Klindworth A."/>
            <person name="Klockow C."/>
            <person name="Richter M."/>
            <person name="Achstetter T."/>
            <person name="Glockner F.O."/>
            <person name="Harder J."/>
        </authorList>
    </citation>
    <scope>NUCLEOTIDE SEQUENCE [LARGE SCALE GENOMIC DNA]</scope>
    <source>
        <strain evidence="4 5">SWK14</strain>
    </source>
</reference>
<comment type="caution">
    <text evidence="4">The sequence shown here is derived from an EMBL/GenBank/DDBJ whole genome shotgun (WGS) entry which is preliminary data.</text>
</comment>
<feature type="domain" description="Helicase ATP-binding" evidence="2">
    <location>
        <begin position="446"/>
        <end position="631"/>
    </location>
</feature>
<dbReference type="SMART" id="SM00487">
    <property type="entry name" value="DEXDc"/>
    <property type="match status" value="1"/>
</dbReference>
<name>L7CND8_RHOBT</name>
<dbReference type="Proteomes" id="UP000010959">
    <property type="component" value="Unassembled WGS sequence"/>
</dbReference>
<dbReference type="PANTHER" id="PTHR47396:SF1">
    <property type="entry name" value="ATP-DEPENDENT HELICASE IRC3-RELATED"/>
    <property type="match status" value="1"/>
</dbReference>
<dbReference type="CDD" id="cd18799">
    <property type="entry name" value="SF2_C_EcoAI-like"/>
    <property type="match status" value="1"/>
</dbReference>
<evidence type="ECO:0000259" key="3">
    <source>
        <dbReference type="PROSITE" id="PS51194"/>
    </source>
</evidence>
<dbReference type="InterPro" id="IPR014001">
    <property type="entry name" value="Helicase_ATP-bd"/>
</dbReference>
<dbReference type="InterPro" id="IPR027417">
    <property type="entry name" value="P-loop_NTPase"/>
</dbReference>
<dbReference type="Gene3D" id="3.90.1570.30">
    <property type="match status" value="1"/>
</dbReference>
<dbReference type="PROSITE" id="PS51194">
    <property type="entry name" value="HELICASE_CTER"/>
    <property type="match status" value="1"/>
</dbReference>